<keyword evidence="6" id="KW-0675">Receptor</keyword>
<dbReference type="Pfam" id="PF22975">
    <property type="entry name" value="EPS8_2nd"/>
    <property type="match status" value="1"/>
</dbReference>
<sequence>MKPPLSGSDPAPDFLTKSVDSGGAQPSAKAIYEQRKNYAKSAAAISEVSEYRVEHLATFPMERKGAMLTIDDSIRKLKLLEAKGKIWTQEVYLYVDEKCVKLLDMTTHDELEHFALSTLQHVQPVLDSCVYNSICALVLKEPDQKSPDIHLFQCINFPADQVCMDISSAWQDIKSKKGKKSRPETLRKQRQSVRSTAPGTDPPNRQINVKEKVAAWTTQIEAQTDPIPASPRSTNGFQENSPEMLMFKVQRDVQMLNHALDDIEIFVAKMQKSAEAAKELEGRKTKGSKRSSKKKQQREPGIGMLELRARLPPPEMFVDCYQKFKFCFNLLAKLKTHIQNPNAVELVHFLFQPLGMIVSASGKDLPRSVQCPLLNREAIDFLLNCTTSMENALWQDLGDYWNKCKADFPRDVYFAPYVPQFTSGWEPPPLPHMEGEVSGLAAAIAGQADHVHKAEKQWMANGGRLEDALHPLPPVAPPPHNGEMLTRKASMASPNGKEASQAFKQHVKSHVARNQERQLNQSNATSSTRKLSRAMETYQARNDQELSVNMDDLLTVLDDSQSSWFVQDAEGESGYVPEHVLLLLSSATNKSPQSSIPAFSIPPPPKSPVSSSSGSAISSIPPPPPPSAIPAPPPVAPVPVSAPLKIVPVPITSVQLKKTTPREQKSMPRNSVSSDSLQEELKQRVASSQKQRNFFIPKKSPSSATLRVTMSSDSSDVKHWLHSHGFSFLTCESLGILNGEQLFSLTKDDLKQVCEDEAARVYSQILVQKSMLDKESEGESELAKIMRKRREGTENGI</sequence>
<keyword evidence="2 3" id="KW-0728">SH3 domain</keyword>
<evidence type="ECO:0000256" key="1">
    <source>
        <dbReference type="ARBA" id="ARBA00006197"/>
    </source>
</evidence>
<dbReference type="Gene3D" id="1.10.150.50">
    <property type="entry name" value="Transcription Factor, Ets-1"/>
    <property type="match status" value="1"/>
</dbReference>
<dbReference type="PROSITE" id="PS50002">
    <property type="entry name" value="SH3"/>
    <property type="match status" value="1"/>
</dbReference>
<feature type="compositionally biased region" description="Polar residues" evidence="4">
    <location>
        <begin position="192"/>
        <end position="206"/>
    </location>
</feature>
<feature type="region of interest" description="Disordered" evidence="4">
    <location>
        <begin position="277"/>
        <end position="303"/>
    </location>
</feature>
<organism evidence="6">
    <name type="scientific">Phallusia mammillata</name>
    <dbReference type="NCBI Taxonomy" id="59560"/>
    <lineage>
        <taxon>Eukaryota</taxon>
        <taxon>Metazoa</taxon>
        <taxon>Chordata</taxon>
        <taxon>Tunicata</taxon>
        <taxon>Ascidiacea</taxon>
        <taxon>Phlebobranchia</taxon>
        <taxon>Ascidiidae</taxon>
        <taxon>Phallusia</taxon>
    </lineage>
</organism>
<dbReference type="Pfam" id="PF14604">
    <property type="entry name" value="SH3_9"/>
    <property type="match status" value="1"/>
</dbReference>
<dbReference type="PANTHER" id="PTHR12287">
    <property type="entry name" value="EPIDERMAL GROWTH FACTOR RECEPTOR KINASE SUBSTRATE EPS8-RELATED PROTEIN"/>
    <property type="match status" value="1"/>
</dbReference>
<dbReference type="SUPFAM" id="SSF50729">
    <property type="entry name" value="PH domain-like"/>
    <property type="match status" value="1"/>
</dbReference>
<dbReference type="InterPro" id="IPR055093">
    <property type="entry name" value="EPS8_2nd"/>
</dbReference>
<dbReference type="GO" id="GO:0032587">
    <property type="term" value="C:ruffle membrane"/>
    <property type="evidence" value="ECO:0007669"/>
    <property type="project" value="TreeGrafter"/>
</dbReference>
<dbReference type="Pfam" id="PF18016">
    <property type="entry name" value="SAM_3"/>
    <property type="match status" value="1"/>
</dbReference>
<name>A0A6F9DCN2_9ASCI</name>
<dbReference type="GO" id="GO:0016301">
    <property type="term" value="F:kinase activity"/>
    <property type="evidence" value="ECO:0007669"/>
    <property type="project" value="UniProtKB-KW"/>
</dbReference>
<dbReference type="AlphaFoldDB" id="A0A6F9DCN2"/>
<protein>
    <submittedName>
        <fullName evidence="6">Epidermal growth factor receptor kinase substrate 8-like</fullName>
    </submittedName>
</protein>
<feature type="compositionally biased region" description="Polar residues" evidence="4">
    <location>
        <begin position="667"/>
        <end position="676"/>
    </location>
</feature>
<evidence type="ECO:0000256" key="3">
    <source>
        <dbReference type="PROSITE-ProRule" id="PRU00192"/>
    </source>
</evidence>
<feature type="region of interest" description="Disordered" evidence="4">
    <location>
        <begin position="1"/>
        <end position="26"/>
    </location>
</feature>
<comment type="similarity">
    <text evidence="1">Belongs to the EPS8 family.</text>
</comment>
<feature type="compositionally biased region" description="Low complexity" evidence="4">
    <location>
        <begin position="608"/>
        <end position="619"/>
    </location>
</feature>
<dbReference type="InterPro" id="IPR033928">
    <property type="entry name" value="EPS8_PTB"/>
</dbReference>
<dbReference type="GO" id="GO:0035023">
    <property type="term" value="P:regulation of Rho protein signal transduction"/>
    <property type="evidence" value="ECO:0007669"/>
    <property type="project" value="TreeGrafter"/>
</dbReference>
<dbReference type="InterPro" id="IPR039801">
    <property type="entry name" value="EPS8-like"/>
</dbReference>
<dbReference type="SMART" id="SM00462">
    <property type="entry name" value="PTB"/>
    <property type="match status" value="1"/>
</dbReference>
<dbReference type="InterPro" id="IPR036028">
    <property type="entry name" value="SH3-like_dom_sf"/>
</dbReference>
<dbReference type="SUPFAM" id="SSF50044">
    <property type="entry name" value="SH3-domain"/>
    <property type="match status" value="1"/>
</dbReference>
<keyword evidence="6" id="KW-0808">Transferase</keyword>
<feature type="region of interest" description="Disordered" evidence="4">
    <location>
        <begin position="174"/>
        <end position="206"/>
    </location>
</feature>
<dbReference type="InterPro" id="IPR001452">
    <property type="entry name" value="SH3_domain"/>
</dbReference>
<dbReference type="GO" id="GO:0007266">
    <property type="term" value="P:Rho protein signal transduction"/>
    <property type="evidence" value="ECO:0007669"/>
    <property type="project" value="TreeGrafter"/>
</dbReference>
<dbReference type="InterPro" id="IPR013625">
    <property type="entry name" value="PTB"/>
</dbReference>
<proteinExistence type="evidence at transcript level"/>
<dbReference type="InterPro" id="IPR006020">
    <property type="entry name" value="PTB/PI_dom"/>
</dbReference>
<dbReference type="InterPro" id="IPR011993">
    <property type="entry name" value="PH-like_dom_sf"/>
</dbReference>
<feature type="region of interest" description="Disordered" evidence="4">
    <location>
        <begin position="655"/>
        <end position="680"/>
    </location>
</feature>
<dbReference type="Gene3D" id="2.30.30.40">
    <property type="entry name" value="SH3 Domains"/>
    <property type="match status" value="1"/>
</dbReference>
<feature type="region of interest" description="Disordered" evidence="4">
    <location>
        <begin position="592"/>
        <end position="628"/>
    </location>
</feature>
<evidence type="ECO:0000313" key="6">
    <source>
        <dbReference type="EMBL" id="CAB3243147.1"/>
    </source>
</evidence>
<accession>A0A6F9DCN2</accession>
<dbReference type="GO" id="GO:0003779">
    <property type="term" value="F:actin binding"/>
    <property type="evidence" value="ECO:0007669"/>
    <property type="project" value="TreeGrafter"/>
</dbReference>
<dbReference type="GO" id="GO:0031982">
    <property type="term" value="C:vesicle"/>
    <property type="evidence" value="ECO:0007669"/>
    <property type="project" value="TreeGrafter"/>
</dbReference>
<reference evidence="6" key="1">
    <citation type="submission" date="2020-04" db="EMBL/GenBank/DDBJ databases">
        <authorList>
            <person name="Neveu A P."/>
        </authorList>
    </citation>
    <scope>NUCLEOTIDE SEQUENCE</scope>
    <source>
        <tissue evidence="6">Whole embryo</tissue>
    </source>
</reference>
<evidence type="ECO:0000256" key="4">
    <source>
        <dbReference type="SAM" id="MobiDB-lite"/>
    </source>
</evidence>
<dbReference type="SUPFAM" id="SSF47769">
    <property type="entry name" value="SAM/Pointed domain"/>
    <property type="match status" value="1"/>
</dbReference>
<evidence type="ECO:0000256" key="2">
    <source>
        <dbReference type="ARBA" id="ARBA00022443"/>
    </source>
</evidence>
<dbReference type="CDD" id="cd01210">
    <property type="entry name" value="PTB_EPS8"/>
    <property type="match status" value="1"/>
</dbReference>
<dbReference type="Pfam" id="PF08416">
    <property type="entry name" value="PTB"/>
    <property type="match status" value="1"/>
</dbReference>
<dbReference type="InterPro" id="IPR013761">
    <property type="entry name" value="SAM/pointed_sf"/>
</dbReference>
<feature type="domain" description="SH3" evidence="5">
    <location>
        <begin position="527"/>
        <end position="586"/>
    </location>
</feature>
<dbReference type="PANTHER" id="PTHR12287:SF23">
    <property type="entry name" value="AROUSER, ISOFORM A-RELATED"/>
    <property type="match status" value="1"/>
</dbReference>
<keyword evidence="6" id="KW-0418">Kinase</keyword>
<dbReference type="GO" id="GO:1900029">
    <property type="term" value="P:positive regulation of ruffle assembly"/>
    <property type="evidence" value="ECO:0007669"/>
    <property type="project" value="TreeGrafter"/>
</dbReference>
<evidence type="ECO:0000259" key="5">
    <source>
        <dbReference type="PROSITE" id="PS50002"/>
    </source>
</evidence>
<dbReference type="EMBL" id="LR784908">
    <property type="protein sequence ID" value="CAB3243147.1"/>
    <property type="molecule type" value="mRNA"/>
</dbReference>
<feature type="compositionally biased region" description="Basic residues" evidence="4">
    <location>
        <begin position="285"/>
        <end position="296"/>
    </location>
</feature>
<gene>
    <name evidence="6" type="primary">Eps8</name>
</gene>
<dbReference type="Gene3D" id="2.30.29.30">
    <property type="entry name" value="Pleckstrin-homology domain (PH domain)/Phosphotyrosine-binding domain (PTB)"/>
    <property type="match status" value="1"/>
</dbReference>
<dbReference type="InterPro" id="IPR041418">
    <property type="entry name" value="SAM_3"/>
</dbReference>
<dbReference type="SMART" id="SM00326">
    <property type="entry name" value="SH3"/>
    <property type="match status" value="1"/>
</dbReference>